<organism evidence="1 2">
    <name type="scientific">Amblyomma americanum</name>
    <name type="common">Lone star tick</name>
    <dbReference type="NCBI Taxonomy" id="6943"/>
    <lineage>
        <taxon>Eukaryota</taxon>
        <taxon>Metazoa</taxon>
        <taxon>Ecdysozoa</taxon>
        <taxon>Arthropoda</taxon>
        <taxon>Chelicerata</taxon>
        <taxon>Arachnida</taxon>
        <taxon>Acari</taxon>
        <taxon>Parasitiformes</taxon>
        <taxon>Ixodida</taxon>
        <taxon>Ixodoidea</taxon>
        <taxon>Ixodidae</taxon>
        <taxon>Amblyomminae</taxon>
        <taxon>Amblyomma</taxon>
    </lineage>
</organism>
<keyword evidence="2" id="KW-1185">Reference proteome</keyword>
<evidence type="ECO:0000313" key="2">
    <source>
        <dbReference type="Proteomes" id="UP001321473"/>
    </source>
</evidence>
<accession>A0AAQ4FA54</accession>
<dbReference type="Proteomes" id="UP001321473">
    <property type="component" value="Unassembled WGS sequence"/>
</dbReference>
<reference evidence="1 2" key="1">
    <citation type="journal article" date="2023" name="Arcadia Sci">
        <title>De novo assembly of a long-read Amblyomma americanum tick genome.</title>
        <authorList>
            <person name="Chou S."/>
            <person name="Poskanzer K.E."/>
            <person name="Rollins M."/>
            <person name="Thuy-Boun P.S."/>
        </authorList>
    </citation>
    <scope>NUCLEOTIDE SEQUENCE [LARGE SCALE GENOMIC DNA]</scope>
    <source>
        <strain evidence="1">F_SG_1</strain>
        <tissue evidence="1">Salivary glands</tissue>
    </source>
</reference>
<dbReference type="EMBL" id="JARKHS020005493">
    <property type="protein sequence ID" value="KAK8783508.1"/>
    <property type="molecule type" value="Genomic_DNA"/>
</dbReference>
<dbReference type="AlphaFoldDB" id="A0AAQ4FA54"/>
<protein>
    <recommendedName>
        <fullName evidence="3">SAP domain-containing protein</fullName>
    </recommendedName>
</protein>
<comment type="caution">
    <text evidence="1">The sequence shown here is derived from an EMBL/GenBank/DDBJ whole genome shotgun (WGS) entry which is preliminary data.</text>
</comment>
<gene>
    <name evidence="1" type="ORF">V5799_010128</name>
</gene>
<proteinExistence type="predicted"/>
<sequence>MAARQTPLTDSDSTIVYSPLSSVDRNLLGTVTKKQLVDELKCCELTYSGGKDELISRILEDNIRKRASNEMDLPTISQAANEDDRQAYLEALSTTKELRAEVKIVRAQLTQATTSIAPGVYGNVGPVVPTPTENVTSSGLQLLLTER</sequence>
<name>A0AAQ4FA54_AMBAM</name>
<evidence type="ECO:0000313" key="1">
    <source>
        <dbReference type="EMBL" id="KAK8783508.1"/>
    </source>
</evidence>
<evidence type="ECO:0008006" key="3">
    <source>
        <dbReference type="Google" id="ProtNLM"/>
    </source>
</evidence>